<name>A0ABY8F1H8_9HYPH</name>
<proteinExistence type="predicted"/>
<feature type="domain" description="Translocation and assembly module TamB C-terminal" evidence="5">
    <location>
        <begin position="1097"/>
        <end position="1448"/>
    </location>
</feature>
<evidence type="ECO:0000259" key="5">
    <source>
        <dbReference type="Pfam" id="PF04357"/>
    </source>
</evidence>
<dbReference type="InterPro" id="IPR007452">
    <property type="entry name" value="TamB_C"/>
</dbReference>
<keyword evidence="4" id="KW-0472">Membrane</keyword>
<comment type="subcellular location">
    <subcellularLocation>
        <location evidence="1">Membrane</location>
        <topology evidence="1">Single-pass membrane protein</topology>
    </subcellularLocation>
</comment>
<dbReference type="Proteomes" id="UP001209803">
    <property type="component" value="Chromosome"/>
</dbReference>
<keyword evidence="7" id="KW-1185">Reference proteome</keyword>
<keyword evidence="2" id="KW-0812">Transmembrane</keyword>
<reference evidence="6 7" key="1">
    <citation type="submission" date="2023-03" db="EMBL/GenBank/DDBJ databases">
        <title>Roseibium porphyridii sp. nov. and Roseibium rhodosorbium sp. nov. isolated from marine algae, Porphyridium cruentum and Rhodosorus marinus, respectively.</title>
        <authorList>
            <person name="Lee M.W."/>
            <person name="Choi B.J."/>
            <person name="Lee J.K."/>
            <person name="Choi D.G."/>
            <person name="Baek J.H."/>
            <person name="Bayburt H."/>
            <person name="Kim J.M."/>
            <person name="Han D.M."/>
            <person name="Kim K.H."/>
            <person name="Jeon C.O."/>
        </authorList>
    </citation>
    <scope>NUCLEOTIDE SEQUENCE [LARGE SCALE GENOMIC DNA]</scope>
    <source>
        <strain evidence="6 7">KMA01</strain>
    </source>
</reference>
<sequence length="1448" mass="148860">MRFLRLSLRIFGFLIALAVALPVLAIGALQLPAGRAFLSNVASSLASNENQTVTLEELYISFGLNITLDRLKLADTQGTWLEAEGLNFDWRPLGLITGDLNIGQISASLIDVNRVPIGAEEDPSSSSAQTSGSGGIALPFDISLKALSIAELNLGEPLLGAPVSLAASGSGSFALDPALITADLDVHRIDGIDASLTAQAQFEPSAETLAFDISVSEPRGGLAARLLEVPDLPALLLSLKGDGPLTDWAANLEVALDGRKTVTGSAQISQTAEGRNLEFDLDGDLEPLAPPAAQAFLLGTTDIKGSAQFSPEFSPRSGNLSLRTQTVALSANAELGSESLNASGKLVVSAGDNALIALDLGNRRIAFGPTNVDFSVTGDQTAAVWSLSAGLASLQTTEARTGALTLSASGSGADLTPDALKTPFDLKLNVKQLVGLSPETKPVSGRLELNATGSVDAQSQSLFFQSLDLTSPAASLALNDSLLSQDEIKAQGRMSLGNLEIFSEVAGRTLGGGLTSSFSTNLNPSALSGSVALSLITKDLQTGVAQADALLTDDTQVDLTLDLEGQDNITLKSLSLKNSALSANGNAQYENDSLISELTAKLADLSKVDAQLSGSLEFSAKTSGPVDALNVEASASSDQILLAGTPLDDLRFETEAVADPAAPKATIKSSAKLNDQPISVDVELSSRDGGADIDPLSMKLAGNSINGNLSVGDLTEPLETLAGELKIDAPDLASLSPLLLTEIGGRIEGTVSADPDNKILVLNVTGSDIDVPTVSIGSLKLKANLAAPYAPETVSADIEITELITDATPMHRVKVLAKPQDGGTAITAEADMDKGQKDGLTLAAHISEPETGAYLVALSELGLRYQGLKSQLNQPSRITYQNGDVTITPLELSLGSGSLSLAGKAGQSLDMSAELKSIPLNLANAFVPSLGLGGTLSGNATANGSTAEPEAKWSITGSGLTATELRKNGLSDFNMTTTGTLKNNQINQSTKLNNASGLNFASSGTIGLAQPNPLSIKLNGTIPTLALKRPLLEAGIRSEGAIAVDGNVGGSASSPTYQITATPADLKVTSLSTGLTVRNISGNASVNQNQASINGVTGEIVTGGSLSASGTVGMNDGFPADLSINLDNGRYVDPGLVTAEVDADLKITGPLASSASSALFGGSVTINKADISIPEYLPGAIPPVDVQHIHASKAIMEQVAQIGGGPKQNQTQQKSIPPRLDILVSAPGRIFIRGRGLDAELQGNLKVVGTTANPQAIGAFSLKRGQLDILTRRLVFSRGTATFEGSLTPVIDFAATTTVNDTSITVSVSGDADDPVIEFSSSPELPQDEVLALLLFGKSVGNLSATQVARLAAAIATLTGGSDTGPLATIRKSLGLDAIDINTDGDDGPSVAVGKYINDNIYVGVEQGTGSGSSRVKVDIDLDRGLKVRGEVGADGSSKAGIFFEREY</sequence>
<dbReference type="PANTHER" id="PTHR36985">
    <property type="entry name" value="TRANSLOCATION AND ASSEMBLY MODULE SUBUNIT TAMB"/>
    <property type="match status" value="1"/>
</dbReference>
<protein>
    <submittedName>
        <fullName evidence="6">Translocation/assembly module TamB domain-containing protein</fullName>
    </submittedName>
</protein>
<dbReference type="RefSeq" id="WP_265681448.1">
    <property type="nucleotide sequence ID" value="NZ_CP120863.1"/>
</dbReference>
<evidence type="ECO:0000313" key="6">
    <source>
        <dbReference type="EMBL" id="WFE87857.1"/>
    </source>
</evidence>
<dbReference type="PANTHER" id="PTHR36985:SF1">
    <property type="entry name" value="TRANSLOCATION AND ASSEMBLY MODULE SUBUNIT TAMB"/>
    <property type="match status" value="1"/>
</dbReference>
<accession>A0ABY8F1H8</accession>
<dbReference type="EMBL" id="CP120863">
    <property type="protein sequence ID" value="WFE87857.1"/>
    <property type="molecule type" value="Genomic_DNA"/>
</dbReference>
<evidence type="ECO:0000313" key="7">
    <source>
        <dbReference type="Proteomes" id="UP001209803"/>
    </source>
</evidence>
<evidence type="ECO:0000256" key="2">
    <source>
        <dbReference type="ARBA" id="ARBA00022692"/>
    </source>
</evidence>
<dbReference type="Pfam" id="PF04357">
    <property type="entry name" value="TamB"/>
    <property type="match status" value="1"/>
</dbReference>
<evidence type="ECO:0000256" key="4">
    <source>
        <dbReference type="ARBA" id="ARBA00023136"/>
    </source>
</evidence>
<evidence type="ECO:0000256" key="3">
    <source>
        <dbReference type="ARBA" id="ARBA00022989"/>
    </source>
</evidence>
<evidence type="ECO:0000256" key="1">
    <source>
        <dbReference type="ARBA" id="ARBA00004167"/>
    </source>
</evidence>
<keyword evidence="3" id="KW-1133">Transmembrane helix</keyword>
<organism evidence="6 7">
    <name type="scientific">Roseibium porphyridii</name>
    <dbReference type="NCBI Taxonomy" id="2866279"/>
    <lineage>
        <taxon>Bacteria</taxon>
        <taxon>Pseudomonadati</taxon>
        <taxon>Pseudomonadota</taxon>
        <taxon>Alphaproteobacteria</taxon>
        <taxon>Hyphomicrobiales</taxon>
        <taxon>Stappiaceae</taxon>
        <taxon>Roseibium</taxon>
    </lineage>
</organism>
<gene>
    <name evidence="6" type="ORF">K1718_17010</name>
</gene>